<keyword evidence="1" id="KW-1133">Transmembrane helix</keyword>
<evidence type="ECO:0000313" key="3">
    <source>
        <dbReference type="Proteomes" id="UP000197535"/>
    </source>
</evidence>
<reference evidence="2 3" key="1">
    <citation type="submission" date="2016-02" db="EMBL/GenBank/DDBJ databases">
        <authorList>
            <person name="Wen L."/>
            <person name="He K."/>
            <person name="Yang H."/>
        </authorList>
    </citation>
    <scope>NUCLEOTIDE SEQUENCE [LARGE SCALE GENOMIC DNA]</scope>
    <source>
        <strain evidence="2 3">TSA40</strain>
    </source>
</reference>
<name>A0A254T7R7_9BURK</name>
<sequence>MNATRTRESRKGLVFPLILILAGLVAFLTRNGMIERQLVLQLLPLVPMAIGGALLVSRLNRRAD</sequence>
<organism evidence="2 3">
    <name type="scientific">Noviherbaspirillum denitrificans</name>
    <dbReference type="NCBI Taxonomy" id="1968433"/>
    <lineage>
        <taxon>Bacteria</taxon>
        <taxon>Pseudomonadati</taxon>
        <taxon>Pseudomonadota</taxon>
        <taxon>Betaproteobacteria</taxon>
        <taxon>Burkholderiales</taxon>
        <taxon>Oxalobacteraceae</taxon>
        <taxon>Noviherbaspirillum</taxon>
    </lineage>
</organism>
<proteinExistence type="predicted"/>
<gene>
    <name evidence="2" type="ORF">AYR66_03235</name>
</gene>
<keyword evidence="1" id="KW-0472">Membrane</keyword>
<accession>A0A254T7R7</accession>
<feature type="transmembrane region" description="Helical" evidence="1">
    <location>
        <begin position="12"/>
        <end position="32"/>
    </location>
</feature>
<evidence type="ECO:0000256" key="1">
    <source>
        <dbReference type="SAM" id="Phobius"/>
    </source>
</evidence>
<protein>
    <submittedName>
        <fullName evidence="2">Uncharacterized protein</fullName>
    </submittedName>
</protein>
<dbReference type="EMBL" id="LSTO01000002">
    <property type="protein sequence ID" value="OWW18615.1"/>
    <property type="molecule type" value="Genomic_DNA"/>
</dbReference>
<evidence type="ECO:0000313" key="2">
    <source>
        <dbReference type="EMBL" id="OWW18615.1"/>
    </source>
</evidence>
<dbReference type="Proteomes" id="UP000197535">
    <property type="component" value="Unassembled WGS sequence"/>
</dbReference>
<comment type="caution">
    <text evidence="2">The sequence shown here is derived from an EMBL/GenBank/DDBJ whole genome shotgun (WGS) entry which is preliminary data.</text>
</comment>
<dbReference type="RefSeq" id="WP_088710024.1">
    <property type="nucleotide sequence ID" value="NZ_LSTO01000002.1"/>
</dbReference>
<dbReference type="AlphaFoldDB" id="A0A254T7R7"/>
<keyword evidence="3" id="KW-1185">Reference proteome</keyword>
<keyword evidence="1" id="KW-0812">Transmembrane</keyword>
<feature type="transmembrane region" description="Helical" evidence="1">
    <location>
        <begin position="38"/>
        <end position="56"/>
    </location>
</feature>